<accession>A0AAN7XUB1</accession>
<feature type="compositionally biased region" description="Polar residues" evidence="1">
    <location>
        <begin position="138"/>
        <end position="148"/>
    </location>
</feature>
<reference evidence="2 3" key="1">
    <citation type="journal article" date="2023" name="Genes (Basel)">
        <title>Chromosome-Level Genome Assembly and Circadian Gene Repertoire of the Patagonia Blennie Eleginops maclovinus-The Closest Ancestral Proxy of Antarctic Cryonotothenioids.</title>
        <authorList>
            <person name="Cheng C.C."/>
            <person name="Rivera-Colon A.G."/>
            <person name="Minhas B.F."/>
            <person name="Wilson L."/>
            <person name="Rayamajhi N."/>
            <person name="Vargas-Chacoff L."/>
            <person name="Catchen J.M."/>
        </authorList>
    </citation>
    <scope>NUCLEOTIDE SEQUENCE [LARGE SCALE GENOMIC DNA]</scope>
    <source>
        <strain evidence="2">JMC-PN-2008</strain>
    </source>
</reference>
<comment type="caution">
    <text evidence="2">The sequence shown here is derived from an EMBL/GenBank/DDBJ whole genome shotgun (WGS) entry which is preliminary data.</text>
</comment>
<feature type="region of interest" description="Disordered" evidence="1">
    <location>
        <begin position="137"/>
        <end position="156"/>
    </location>
</feature>
<organism evidence="2 3">
    <name type="scientific">Eleginops maclovinus</name>
    <name type="common">Patagonian blennie</name>
    <name type="synonym">Eleginus maclovinus</name>
    <dbReference type="NCBI Taxonomy" id="56733"/>
    <lineage>
        <taxon>Eukaryota</taxon>
        <taxon>Metazoa</taxon>
        <taxon>Chordata</taxon>
        <taxon>Craniata</taxon>
        <taxon>Vertebrata</taxon>
        <taxon>Euteleostomi</taxon>
        <taxon>Actinopterygii</taxon>
        <taxon>Neopterygii</taxon>
        <taxon>Teleostei</taxon>
        <taxon>Neoteleostei</taxon>
        <taxon>Acanthomorphata</taxon>
        <taxon>Eupercaria</taxon>
        <taxon>Perciformes</taxon>
        <taxon>Notothenioidei</taxon>
        <taxon>Eleginopidae</taxon>
        <taxon>Eleginops</taxon>
    </lineage>
</organism>
<evidence type="ECO:0000313" key="3">
    <source>
        <dbReference type="Proteomes" id="UP001346869"/>
    </source>
</evidence>
<proteinExistence type="predicted"/>
<evidence type="ECO:0000313" key="2">
    <source>
        <dbReference type="EMBL" id="KAK5867099.1"/>
    </source>
</evidence>
<sequence>MLITSPHHSPTLWFIFLRRSIDFLLFSLSLIPGSVSSVALYRGAIIQGLITAPLAAYLLPGDSLFKPLPNDLGKLTCSTSQGCGAPLMSEGVAPTQGLLVLPKKKERGTERSCHCRQRISHSVSMLLLPPSLCAGDSARSSVQGTSSEGLGGTRLH</sequence>
<gene>
    <name evidence="2" type="ORF">PBY51_011618</name>
</gene>
<dbReference type="Proteomes" id="UP001346869">
    <property type="component" value="Unassembled WGS sequence"/>
</dbReference>
<evidence type="ECO:0000256" key="1">
    <source>
        <dbReference type="SAM" id="MobiDB-lite"/>
    </source>
</evidence>
<keyword evidence="3" id="KW-1185">Reference proteome</keyword>
<name>A0AAN7XUB1_ELEMC</name>
<protein>
    <submittedName>
        <fullName evidence="2">Uncharacterized protein</fullName>
    </submittedName>
</protein>
<dbReference type="EMBL" id="JAUZQC010000008">
    <property type="protein sequence ID" value="KAK5867099.1"/>
    <property type="molecule type" value="Genomic_DNA"/>
</dbReference>
<reference evidence="2 3" key="2">
    <citation type="journal article" date="2023" name="Mol. Biol. Evol.">
        <title>Genomics of Secondarily Temperate Adaptation in the Only Non-Antarctic Icefish.</title>
        <authorList>
            <person name="Rivera-Colon A.G."/>
            <person name="Rayamajhi N."/>
            <person name="Minhas B.F."/>
            <person name="Madrigal G."/>
            <person name="Bilyk K.T."/>
            <person name="Yoon V."/>
            <person name="Hune M."/>
            <person name="Gregory S."/>
            <person name="Cheng C.H.C."/>
            <person name="Catchen J.M."/>
        </authorList>
    </citation>
    <scope>NUCLEOTIDE SEQUENCE [LARGE SCALE GENOMIC DNA]</scope>
    <source>
        <strain evidence="2">JMC-PN-2008</strain>
    </source>
</reference>
<dbReference type="AlphaFoldDB" id="A0AAN7XUB1"/>